<feature type="domain" description="DNA ligase ATP-dependent C-terminal" evidence="7">
    <location>
        <begin position="220"/>
        <end position="319"/>
    </location>
</feature>
<dbReference type="InterPro" id="IPR044119">
    <property type="entry name" value="Adenylation_LigC-like"/>
</dbReference>
<dbReference type="InterPro" id="IPR012309">
    <property type="entry name" value="DNA_ligase_ATP-dep_C"/>
</dbReference>
<dbReference type="InterPro" id="IPR016059">
    <property type="entry name" value="DNA_ligase_ATP-dep_CS"/>
</dbReference>
<dbReference type="InterPro" id="IPR044117">
    <property type="entry name" value="OBF_LigC-like"/>
</dbReference>
<dbReference type="GO" id="GO:0003910">
    <property type="term" value="F:DNA ligase (ATP) activity"/>
    <property type="evidence" value="ECO:0007669"/>
    <property type="project" value="UniProtKB-EC"/>
</dbReference>
<dbReference type="Pfam" id="PF01068">
    <property type="entry name" value="DNA_ligase_A_M"/>
    <property type="match status" value="1"/>
</dbReference>
<dbReference type="Gene3D" id="2.40.50.140">
    <property type="entry name" value="Nucleic acid-binding proteins"/>
    <property type="match status" value="1"/>
</dbReference>
<dbReference type="CDD" id="cd07905">
    <property type="entry name" value="Adenylation_DNA_ligase_LigC"/>
    <property type="match status" value="1"/>
</dbReference>
<dbReference type="Pfam" id="PF04679">
    <property type="entry name" value="DNA_ligase_A_C"/>
    <property type="match status" value="1"/>
</dbReference>
<evidence type="ECO:0000256" key="1">
    <source>
        <dbReference type="ARBA" id="ARBA00007572"/>
    </source>
</evidence>
<evidence type="ECO:0000256" key="4">
    <source>
        <dbReference type="ARBA" id="ARBA00034003"/>
    </source>
</evidence>
<dbReference type="SUPFAM" id="SSF56091">
    <property type="entry name" value="DNA ligase/mRNA capping enzyme, catalytic domain"/>
    <property type="match status" value="1"/>
</dbReference>
<keyword evidence="3 8" id="KW-0436">Ligase</keyword>
<evidence type="ECO:0000259" key="6">
    <source>
        <dbReference type="Pfam" id="PF01068"/>
    </source>
</evidence>
<feature type="region of interest" description="Disordered" evidence="5">
    <location>
        <begin position="262"/>
        <end position="282"/>
    </location>
</feature>
<feature type="domain" description="ATP-dependent DNA ligase family profile" evidence="6">
    <location>
        <begin position="23"/>
        <end position="201"/>
    </location>
</feature>
<comment type="caution">
    <text evidence="8">The sequence shown here is derived from an EMBL/GenBank/DDBJ whole genome shotgun (WGS) entry which is preliminary data.</text>
</comment>
<evidence type="ECO:0000259" key="7">
    <source>
        <dbReference type="Pfam" id="PF04679"/>
    </source>
</evidence>
<dbReference type="Proteomes" id="UP001598130">
    <property type="component" value="Unassembled WGS sequence"/>
</dbReference>
<comment type="catalytic activity">
    <reaction evidence="4">
        <text>ATP + (deoxyribonucleotide)n-3'-hydroxyl + 5'-phospho-(deoxyribonucleotide)m = (deoxyribonucleotide)n+m + AMP + diphosphate.</text>
        <dbReference type="EC" id="6.5.1.1"/>
    </reaction>
</comment>
<dbReference type="PANTHER" id="PTHR45674">
    <property type="entry name" value="DNA LIGASE 1/3 FAMILY MEMBER"/>
    <property type="match status" value="1"/>
</dbReference>
<evidence type="ECO:0000313" key="8">
    <source>
        <dbReference type="EMBL" id="MFD3265596.1"/>
    </source>
</evidence>
<comment type="similarity">
    <text evidence="1">Belongs to the ATP-dependent DNA ligase family.</text>
</comment>
<dbReference type="SUPFAM" id="SSF50249">
    <property type="entry name" value="Nucleic acid-binding proteins"/>
    <property type="match status" value="1"/>
</dbReference>
<evidence type="ECO:0000256" key="5">
    <source>
        <dbReference type="SAM" id="MobiDB-lite"/>
    </source>
</evidence>
<proteinExistence type="inferred from homology"/>
<dbReference type="NCBIfam" id="NF006078">
    <property type="entry name" value="PRK08224.1"/>
    <property type="match status" value="1"/>
</dbReference>
<keyword evidence="9" id="KW-1185">Reference proteome</keyword>
<dbReference type="InterPro" id="IPR050191">
    <property type="entry name" value="ATP-dep_DNA_ligase"/>
</dbReference>
<dbReference type="PROSITE" id="PS00697">
    <property type="entry name" value="DNA_LIGASE_A1"/>
    <property type="match status" value="1"/>
</dbReference>
<accession>A0ABW6CV61</accession>
<dbReference type="CDD" id="cd07970">
    <property type="entry name" value="OBF_DNA_ligase_LigC"/>
    <property type="match status" value="1"/>
</dbReference>
<evidence type="ECO:0000256" key="2">
    <source>
        <dbReference type="ARBA" id="ARBA00012727"/>
    </source>
</evidence>
<evidence type="ECO:0000313" key="9">
    <source>
        <dbReference type="Proteomes" id="UP001598130"/>
    </source>
</evidence>
<evidence type="ECO:0000256" key="3">
    <source>
        <dbReference type="ARBA" id="ARBA00022598"/>
    </source>
</evidence>
<dbReference type="EMBL" id="JAOTJD010000036">
    <property type="protein sequence ID" value="MFD3265596.1"/>
    <property type="molecule type" value="Genomic_DNA"/>
</dbReference>
<dbReference type="EC" id="6.5.1.1" evidence="2"/>
<gene>
    <name evidence="8" type="ORF">OCL97_16685</name>
</gene>
<dbReference type="Gene3D" id="3.30.470.30">
    <property type="entry name" value="DNA ligase/mRNA capping enzyme"/>
    <property type="match status" value="1"/>
</dbReference>
<protein>
    <recommendedName>
        <fullName evidence="2">DNA ligase (ATP)</fullName>
        <ecNumber evidence="2">6.5.1.1</ecNumber>
    </recommendedName>
</protein>
<dbReference type="RefSeq" id="WP_377370996.1">
    <property type="nucleotide sequence ID" value="NZ_JAOTJD010000036.1"/>
</dbReference>
<dbReference type="InterPro" id="IPR012340">
    <property type="entry name" value="NA-bd_OB-fold"/>
</dbReference>
<reference evidence="8 9" key="1">
    <citation type="submission" date="2022-09" db="EMBL/GenBank/DDBJ databases">
        <title>New species of Phenylobacterium.</title>
        <authorList>
            <person name="Mieszkin S."/>
        </authorList>
    </citation>
    <scope>NUCLEOTIDE SEQUENCE [LARGE SCALE GENOMIC DNA]</scope>
    <source>
        <strain evidence="8 9">HK31-G</strain>
    </source>
</reference>
<sequence>MTLKVPLDLRPMEAKLVAALPDEPGWRFEPKWDGFRCLAFKDGSDVQLQSKSGKPLTRYFPEMAAALAELPITCFVLDGELTISVDGKLSFDALQARLHPAASRVEKLSRETPAQFIVFDCLAGEDGKSLVGQPLSARRMALKTIALRFKGADAISLSPGTEDRKAAEDWLAQSGGALDGVVAKRLDEAYQPGERAMLKVKQLRSADCVVGGFRYEKDSEFVASLLLGLYDDAGLLNHVGFTSMISDAERPNLTRRLEALAGPPGFTGKAPGGPSRWTTDRSAQWSPLRPELVVEVRYDQVTGTRFRHGTRLLRWRPDKAPAQCTMEQLQPEAAPAEVIAAIG</sequence>
<dbReference type="InterPro" id="IPR012310">
    <property type="entry name" value="DNA_ligase_ATP-dep_cent"/>
</dbReference>
<dbReference type="PANTHER" id="PTHR45674:SF4">
    <property type="entry name" value="DNA LIGASE 1"/>
    <property type="match status" value="1"/>
</dbReference>
<name>A0ABW6CV61_9CAUL</name>
<organism evidence="8 9">
    <name type="scientific">Phenylobacterium ferrooxidans</name>
    <dbReference type="NCBI Taxonomy" id="2982689"/>
    <lineage>
        <taxon>Bacteria</taxon>
        <taxon>Pseudomonadati</taxon>
        <taxon>Pseudomonadota</taxon>
        <taxon>Alphaproteobacteria</taxon>
        <taxon>Caulobacterales</taxon>
        <taxon>Caulobacteraceae</taxon>
        <taxon>Phenylobacterium</taxon>
    </lineage>
</organism>